<name>A0A8X6XX21_9ARAC</name>
<gene>
    <name evidence="1" type="ORF">TNIN_476461</name>
</gene>
<keyword evidence="2" id="KW-1185">Reference proteome</keyword>
<accession>A0A8X6XX21</accession>
<dbReference type="AlphaFoldDB" id="A0A8X6XX21"/>
<sequence>MLFEGMPKSSQKLLLQITCNRSHTQLRTHNNRIPQPSNLRSGLISAIEKGSYGKDSINHNSTECVKEVGLYVKQVALCVRFACGRSA</sequence>
<dbReference type="Proteomes" id="UP000886998">
    <property type="component" value="Unassembled WGS sequence"/>
</dbReference>
<dbReference type="EMBL" id="BMAV01013104">
    <property type="protein sequence ID" value="GFY60327.1"/>
    <property type="molecule type" value="Genomic_DNA"/>
</dbReference>
<protein>
    <submittedName>
        <fullName evidence="1">Uncharacterized protein</fullName>
    </submittedName>
</protein>
<proteinExistence type="predicted"/>
<comment type="caution">
    <text evidence="1">The sequence shown here is derived from an EMBL/GenBank/DDBJ whole genome shotgun (WGS) entry which is preliminary data.</text>
</comment>
<evidence type="ECO:0000313" key="2">
    <source>
        <dbReference type="Proteomes" id="UP000886998"/>
    </source>
</evidence>
<evidence type="ECO:0000313" key="1">
    <source>
        <dbReference type="EMBL" id="GFY60327.1"/>
    </source>
</evidence>
<organism evidence="1 2">
    <name type="scientific">Trichonephila inaurata madagascariensis</name>
    <dbReference type="NCBI Taxonomy" id="2747483"/>
    <lineage>
        <taxon>Eukaryota</taxon>
        <taxon>Metazoa</taxon>
        <taxon>Ecdysozoa</taxon>
        <taxon>Arthropoda</taxon>
        <taxon>Chelicerata</taxon>
        <taxon>Arachnida</taxon>
        <taxon>Araneae</taxon>
        <taxon>Araneomorphae</taxon>
        <taxon>Entelegynae</taxon>
        <taxon>Araneoidea</taxon>
        <taxon>Nephilidae</taxon>
        <taxon>Trichonephila</taxon>
        <taxon>Trichonephila inaurata</taxon>
    </lineage>
</organism>
<reference evidence="1" key="1">
    <citation type="submission" date="2020-08" db="EMBL/GenBank/DDBJ databases">
        <title>Multicomponent nature underlies the extraordinary mechanical properties of spider dragline silk.</title>
        <authorList>
            <person name="Kono N."/>
            <person name="Nakamura H."/>
            <person name="Mori M."/>
            <person name="Yoshida Y."/>
            <person name="Ohtoshi R."/>
            <person name="Malay A.D."/>
            <person name="Moran D.A.P."/>
            <person name="Tomita M."/>
            <person name="Numata K."/>
            <person name="Arakawa K."/>
        </authorList>
    </citation>
    <scope>NUCLEOTIDE SEQUENCE</scope>
</reference>